<name>A0A0A9D4X1_ARUDO</name>
<organism evidence="6">
    <name type="scientific">Arundo donax</name>
    <name type="common">Giant reed</name>
    <name type="synonym">Donax arundinaceus</name>
    <dbReference type="NCBI Taxonomy" id="35708"/>
    <lineage>
        <taxon>Eukaryota</taxon>
        <taxon>Viridiplantae</taxon>
        <taxon>Streptophyta</taxon>
        <taxon>Embryophyta</taxon>
        <taxon>Tracheophyta</taxon>
        <taxon>Spermatophyta</taxon>
        <taxon>Magnoliopsida</taxon>
        <taxon>Liliopsida</taxon>
        <taxon>Poales</taxon>
        <taxon>Poaceae</taxon>
        <taxon>PACMAD clade</taxon>
        <taxon>Arundinoideae</taxon>
        <taxon>Arundineae</taxon>
        <taxon>Arundo</taxon>
    </lineage>
</organism>
<proteinExistence type="predicted"/>
<evidence type="ECO:0000256" key="1">
    <source>
        <dbReference type="ARBA" id="ARBA00004141"/>
    </source>
</evidence>
<dbReference type="EMBL" id="GBRH01216152">
    <property type="protein sequence ID" value="JAD81743.1"/>
    <property type="molecule type" value="Transcribed_RNA"/>
</dbReference>
<evidence type="ECO:0000256" key="4">
    <source>
        <dbReference type="ARBA" id="ARBA00022989"/>
    </source>
</evidence>
<dbReference type="PANTHER" id="PTHR31585">
    <property type="entry name" value="FOLATE-BIOPTERIN TRANSPORTER 1, CHLOROPLASTIC"/>
    <property type="match status" value="1"/>
</dbReference>
<keyword evidence="5" id="KW-0472">Membrane</keyword>
<dbReference type="AlphaFoldDB" id="A0A0A9D4X1"/>
<reference evidence="6" key="1">
    <citation type="submission" date="2014-09" db="EMBL/GenBank/DDBJ databases">
        <authorList>
            <person name="Magalhaes I.L.F."/>
            <person name="Oliveira U."/>
            <person name="Santos F.R."/>
            <person name="Vidigal T.H.D.A."/>
            <person name="Brescovit A.D."/>
            <person name="Santos A.J."/>
        </authorList>
    </citation>
    <scope>NUCLEOTIDE SEQUENCE</scope>
    <source>
        <tissue evidence="6">Shoot tissue taken approximately 20 cm above the soil surface</tissue>
    </source>
</reference>
<evidence type="ECO:0000256" key="5">
    <source>
        <dbReference type="ARBA" id="ARBA00023136"/>
    </source>
</evidence>
<protein>
    <submittedName>
        <fullName evidence="6">Uncharacterized protein</fullName>
    </submittedName>
</protein>
<evidence type="ECO:0000256" key="2">
    <source>
        <dbReference type="ARBA" id="ARBA00022448"/>
    </source>
</evidence>
<sequence length="118" mass="13297">MSAWWGGLLLHMLNVTRTEFSNLWVVILIRNISRLLPLTLLFLVPKGDQNSTLLPPEMLQDNESTETVKSGSDNVEFSILVADDSSCLYSDAVAENERIKVFDGRYDDIELIPLVNKS</sequence>
<comment type="subcellular location">
    <subcellularLocation>
        <location evidence="1">Membrane</location>
        <topology evidence="1">Multi-pass membrane protein</topology>
    </subcellularLocation>
</comment>
<reference evidence="6" key="2">
    <citation type="journal article" date="2015" name="Data Brief">
        <title>Shoot transcriptome of the giant reed, Arundo donax.</title>
        <authorList>
            <person name="Barrero R.A."/>
            <person name="Guerrero F.D."/>
            <person name="Moolhuijzen P."/>
            <person name="Goolsby J.A."/>
            <person name="Tidwell J."/>
            <person name="Bellgard S.E."/>
            <person name="Bellgard M.I."/>
        </authorList>
    </citation>
    <scope>NUCLEOTIDE SEQUENCE</scope>
    <source>
        <tissue evidence="6">Shoot tissue taken approximately 20 cm above the soil surface</tissue>
    </source>
</reference>
<keyword evidence="2" id="KW-0813">Transport</keyword>
<dbReference type="PANTHER" id="PTHR31585:SF13">
    <property type="entry name" value="OSJNBA0029H02.8 PROTEIN"/>
    <property type="match status" value="1"/>
</dbReference>
<keyword evidence="3" id="KW-0812">Transmembrane</keyword>
<keyword evidence="4" id="KW-1133">Transmembrane helix</keyword>
<dbReference type="Pfam" id="PF03092">
    <property type="entry name" value="BT1"/>
    <property type="match status" value="1"/>
</dbReference>
<evidence type="ECO:0000256" key="3">
    <source>
        <dbReference type="ARBA" id="ARBA00022692"/>
    </source>
</evidence>
<dbReference type="InterPro" id="IPR039309">
    <property type="entry name" value="BT1"/>
</dbReference>
<evidence type="ECO:0000313" key="6">
    <source>
        <dbReference type="EMBL" id="JAD81743.1"/>
    </source>
</evidence>
<accession>A0A0A9D4X1</accession>
<dbReference type="GO" id="GO:0016020">
    <property type="term" value="C:membrane"/>
    <property type="evidence" value="ECO:0007669"/>
    <property type="project" value="UniProtKB-SubCell"/>
</dbReference>